<organism evidence="1 2">
    <name type="scientific">Runella slithyformis (strain ATCC 29530 / DSM 19594 / LMG 11500 / NCIMB 11436 / LSU 4)</name>
    <dbReference type="NCBI Taxonomy" id="761193"/>
    <lineage>
        <taxon>Bacteria</taxon>
        <taxon>Pseudomonadati</taxon>
        <taxon>Bacteroidota</taxon>
        <taxon>Cytophagia</taxon>
        <taxon>Cytophagales</taxon>
        <taxon>Spirosomataceae</taxon>
        <taxon>Runella</taxon>
    </lineage>
</organism>
<dbReference type="RefSeq" id="WP_013930126.1">
    <property type="nucleotide sequence ID" value="NC_015703.1"/>
</dbReference>
<sequence>MNPLVVLLNHFYLTLDAPTYGVIAESAFLRTQFAPNEIRTTHRTDRSYTGLYFYGEKTYFEFFDVTTETNRHIGDSAIAFGLEQKGATGSLLELWPDATRLTITRPSENNQVNWFEMLIPSGFSLESPIAVWSMEYMPSFLQEWKKTLGRSWESEGTIARAAVLERYSSLIPSIEKPILKNIIGITVWVDSLIYEAFVQFSHDFGYSMTDTENGFSFTDADGVKYRISLSDGDLHGITEVEFDVNDVPGQRKWSFGNSTLTFNEEKTAVWQFRR</sequence>
<reference evidence="2" key="1">
    <citation type="submission" date="2011-06" db="EMBL/GenBank/DDBJ databases">
        <title>The complete genome of chromosome of Runella slithyformis DSM 19594.</title>
        <authorList>
            <consortium name="US DOE Joint Genome Institute (JGI-PGF)"/>
            <person name="Lucas S."/>
            <person name="Han J."/>
            <person name="Lapidus A."/>
            <person name="Bruce D."/>
            <person name="Goodwin L."/>
            <person name="Pitluck S."/>
            <person name="Peters L."/>
            <person name="Kyrpides N."/>
            <person name="Mavromatis K."/>
            <person name="Ivanova N."/>
            <person name="Ovchinnikova G."/>
            <person name="Zhang X."/>
            <person name="Misra M."/>
            <person name="Detter J.C."/>
            <person name="Tapia R."/>
            <person name="Han C."/>
            <person name="Land M."/>
            <person name="Hauser L."/>
            <person name="Markowitz V."/>
            <person name="Cheng J.-F."/>
            <person name="Hugenholtz P."/>
            <person name="Woyke T."/>
            <person name="Wu D."/>
            <person name="Tindall B."/>
            <person name="Faehrich R."/>
            <person name="Brambilla E."/>
            <person name="Klenk H.-P."/>
            <person name="Eisen J.A."/>
        </authorList>
    </citation>
    <scope>NUCLEOTIDE SEQUENCE [LARGE SCALE GENOMIC DNA]</scope>
    <source>
        <strain evidence="2">ATCC 29530 / DSM 19594 / LMG 11500 / NCIMB 11436 / LSU 4</strain>
    </source>
</reference>
<accession>A0A7U3ZP87</accession>
<evidence type="ECO:0000313" key="2">
    <source>
        <dbReference type="Proteomes" id="UP000000493"/>
    </source>
</evidence>
<dbReference type="EMBL" id="CP002859">
    <property type="protein sequence ID" value="AEI50836.1"/>
    <property type="molecule type" value="Genomic_DNA"/>
</dbReference>
<dbReference type="AlphaFoldDB" id="A0A7U3ZP87"/>
<dbReference type="InterPro" id="IPR043869">
    <property type="entry name" value="DUF5829"/>
</dbReference>
<dbReference type="Pfam" id="PF19147">
    <property type="entry name" value="DUF5829"/>
    <property type="match status" value="1"/>
</dbReference>
<dbReference type="KEGG" id="rsi:Runsl_4514"/>
<keyword evidence="2" id="KW-1185">Reference proteome</keyword>
<evidence type="ECO:0000313" key="1">
    <source>
        <dbReference type="EMBL" id="AEI50836.1"/>
    </source>
</evidence>
<protein>
    <submittedName>
        <fullName evidence="1">Uncharacterized protein</fullName>
    </submittedName>
</protein>
<dbReference type="Proteomes" id="UP000000493">
    <property type="component" value="Chromosome"/>
</dbReference>
<proteinExistence type="predicted"/>
<reference evidence="1 2" key="2">
    <citation type="journal article" date="2012" name="Stand. Genomic Sci.">
        <title>Complete genome sequence of the aquatic bacterium Runella slithyformis type strain (LSU 4(T)).</title>
        <authorList>
            <person name="Copeland A."/>
            <person name="Zhang X."/>
            <person name="Misra M."/>
            <person name="Lapidus A."/>
            <person name="Nolan M."/>
            <person name="Lucas S."/>
            <person name="Deshpande S."/>
            <person name="Cheng J.F."/>
            <person name="Tapia R."/>
            <person name="Goodwin L.A."/>
            <person name="Pitluck S."/>
            <person name="Liolios K."/>
            <person name="Pagani I."/>
            <person name="Ivanova N."/>
            <person name="Mikhailova N."/>
            <person name="Pati A."/>
            <person name="Chen A."/>
            <person name="Palaniappan K."/>
            <person name="Land M."/>
            <person name="Hauser L."/>
            <person name="Pan C."/>
            <person name="Jeffries C.D."/>
            <person name="Detter J.C."/>
            <person name="Brambilla E.M."/>
            <person name="Rohde M."/>
            <person name="Djao O.D."/>
            <person name="Goker M."/>
            <person name="Sikorski J."/>
            <person name="Tindall B.J."/>
            <person name="Woyke T."/>
            <person name="Bristow J."/>
            <person name="Eisen J.A."/>
            <person name="Markowitz V."/>
            <person name="Hugenholtz P."/>
            <person name="Kyrpides N.C."/>
            <person name="Klenk H.P."/>
            <person name="Mavromatis K."/>
        </authorList>
    </citation>
    <scope>NUCLEOTIDE SEQUENCE [LARGE SCALE GENOMIC DNA]</scope>
    <source>
        <strain evidence="2">ATCC 29530 / DSM 19594 / LMG 11500 / NCIMB 11436 / LSU 4</strain>
    </source>
</reference>
<name>A0A7U3ZP87_RUNSL</name>
<gene>
    <name evidence="1" type="ordered locus">Runsl_4514</name>
</gene>